<dbReference type="GO" id="GO:0003677">
    <property type="term" value="F:DNA binding"/>
    <property type="evidence" value="ECO:0007669"/>
    <property type="project" value="InterPro"/>
</dbReference>
<dbReference type="InterPro" id="IPR013249">
    <property type="entry name" value="RNA_pol_sigma70_r4_t2"/>
</dbReference>
<dbReference type="NCBIfam" id="TIGR02937">
    <property type="entry name" value="sigma70-ECF"/>
    <property type="match status" value="1"/>
</dbReference>
<feature type="domain" description="RNA polymerase sigma-70 region 2" evidence="5">
    <location>
        <begin position="13"/>
        <end position="77"/>
    </location>
</feature>
<keyword evidence="4" id="KW-0804">Transcription</keyword>
<dbReference type="SUPFAM" id="SSF88659">
    <property type="entry name" value="Sigma3 and sigma4 domains of RNA polymerase sigma factors"/>
    <property type="match status" value="1"/>
</dbReference>
<dbReference type="PANTHER" id="PTHR43133">
    <property type="entry name" value="RNA POLYMERASE ECF-TYPE SIGMA FACTO"/>
    <property type="match status" value="1"/>
</dbReference>
<reference evidence="8" key="1">
    <citation type="submission" date="2017-09" db="EMBL/GenBank/DDBJ databases">
        <title>Depth-based differentiation of microbial function through sediment-hosted aquifers and enrichment of novel symbionts in the deep terrestrial subsurface.</title>
        <authorList>
            <person name="Probst A.J."/>
            <person name="Ladd B."/>
            <person name="Jarett J.K."/>
            <person name="Geller-Mcgrath D.E."/>
            <person name="Sieber C.M.K."/>
            <person name="Emerson J.B."/>
            <person name="Anantharaman K."/>
            <person name="Thomas B.C."/>
            <person name="Malmstrom R."/>
            <person name="Stieglmeier M."/>
            <person name="Klingl A."/>
            <person name="Woyke T."/>
            <person name="Ryan C.M."/>
            <person name="Banfield J.F."/>
        </authorList>
    </citation>
    <scope>NUCLEOTIDE SEQUENCE [LARGE SCALE GENOMIC DNA]</scope>
</reference>
<dbReference type="InterPro" id="IPR007627">
    <property type="entry name" value="RNA_pol_sigma70_r2"/>
</dbReference>
<comment type="caution">
    <text evidence="7">The sequence shown here is derived from an EMBL/GenBank/DDBJ whole genome shotgun (WGS) entry which is preliminary data.</text>
</comment>
<accession>A0A2M7SW35</accession>
<dbReference type="InterPro" id="IPR013325">
    <property type="entry name" value="RNA_pol_sigma_r2"/>
</dbReference>
<dbReference type="Proteomes" id="UP000231332">
    <property type="component" value="Unassembled WGS sequence"/>
</dbReference>
<dbReference type="InterPro" id="IPR036388">
    <property type="entry name" value="WH-like_DNA-bd_sf"/>
</dbReference>
<dbReference type="Gene3D" id="1.10.10.10">
    <property type="entry name" value="Winged helix-like DNA-binding domain superfamily/Winged helix DNA-binding domain"/>
    <property type="match status" value="1"/>
</dbReference>
<feature type="domain" description="RNA polymerase sigma factor 70 region 4 type 2" evidence="6">
    <location>
        <begin position="110"/>
        <end position="161"/>
    </location>
</feature>
<proteinExistence type="inferred from homology"/>
<evidence type="ECO:0000256" key="3">
    <source>
        <dbReference type="ARBA" id="ARBA00023082"/>
    </source>
</evidence>
<protein>
    <recommendedName>
        <fullName evidence="9">RNA polymerase sigma factor</fullName>
    </recommendedName>
</protein>
<dbReference type="InterPro" id="IPR013324">
    <property type="entry name" value="RNA_pol_sigma_r3/r4-like"/>
</dbReference>
<evidence type="ECO:0000313" key="8">
    <source>
        <dbReference type="Proteomes" id="UP000231332"/>
    </source>
</evidence>
<dbReference type="Pfam" id="PF08281">
    <property type="entry name" value="Sigma70_r4_2"/>
    <property type="match status" value="1"/>
</dbReference>
<organism evidence="7 8">
    <name type="scientific">Candidatus Berkelbacteria bacterium CG_4_10_14_0_8_um_filter_42_34</name>
    <dbReference type="NCBI Taxonomy" id="1974502"/>
    <lineage>
        <taxon>Bacteria</taxon>
        <taxon>Candidatus Berkelbacteria</taxon>
    </lineage>
</organism>
<name>A0A2M7SW35_9BACT</name>
<evidence type="ECO:0000259" key="6">
    <source>
        <dbReference type="Pfam" id="PF08281"/>
    </source>
</evidence>
<comment type="similarity">
    <text evidence="1">Belongs to the sigma-70 factor family. ECF subfamily.</text>
</comment>
<gene>
    <name evidence="7" type="ORF">COY45_02695</name>
</gene>
<dbReference type="SUPFAM" id="SSF88946">
    <property type="entry name" value="Sigma2 domain of RNA polymerase sigma factors"/>
    <property type="match status" value="1"/>
</dbReference>
<evidence type="ECO:0000256" key="1">
    <source>
        <dbReference type="ARBA" id="ARBA00010641"/>
    </source>
</evidence>
<sequence>MDPILEQKFINWYDEYADAIFRHCYFRVNNRELAKELVQETFIRVFEYFKKHEIENVKPFLYKVATNLVIDYFRKKRIKEISIEELYEKQGFEPASSSSQEIISSLEIKDILQGLNQLEDGDRQVVMMRYFDGLEPKEIAEILNENSNIISVRLSRAIKKLKELLLKNGK</sequence>
<dbReference type="InterPro" id="IPR039425">
    <property type="entry name" value="RNA_pol_sigma-70-like"/>
</dbReference>
<dbReference type="Gene3D" id="1.10.1740.10">
    <property type="match status" value="1"/>
</dbReference>
<keyword evidence="3" id="KW-0731">Sigma factor</keyword>
<keyword evidence="2" id="KW-0805">Transcription regulation</keyword>
<dbReference type="GO" id="GO:0006352">
    <property type="term" value="P:DNA-templated transcription initiation"/>
    <property type="evidence" value="ECO:0007669"/>
    <property type="project" value="InterPro"/>
</dbReference>
<evidence type="ECO:0000313" key="7">
    <source>
        <dbReference type="EMBL" id="PIZ27388.1"/>
    </source>
</evidence>
<dbReference type="PANTHER" id="PTHR43133:SF60">
    <property type="entry name" value="RNA POLYMERASE SIGMA FACTOR SIGV"/>
    <property type="match status" value="1"/>
</dbReference>
<dbReference type="GO" id="GO:0016987">
    <property type="term" value="F:sigma factor activity"/>
    <property type="evidence" value="ECO:0007669"/>
    <property type="project" value="UniProtKB-KW"/>
</dbReference>
<dbReference type="EMBL" id="PFMY01000127">
    <property type="protein sequence ID" value="PIZ27388.1"/>
    <property type="molecule type" value="Genomic_DNA"/>
</dbReference>
<dbReference type="AlphaFoldDB" id="A0A2M7SW35"/>
<dbReference type="InterPro" id="IPR014284">
    <property type="entry name" value="RNA_pol_sigma-70_dom"/>
</dbReference>
<evidence type="ECO:0000256" key="4">
    <source>
        <dbReference type="ARBA" id="ARBA00023163"/>
    </source>
</evidence>
<evidence type="ECO:0000256" key="2">
    <source>
        <dbReference type="ARBA" id="ARBA00023015"/>
    </source>
</evidence>
<evidence type="ECO:0008006" key="9">
    <source>
        <dbReference type="Google" id="ProtNLM"/>
    </source>
</evidence>
<dbReference type="Pfam" id="PF04542">
    <property type="entry name" value="Sigma70_r2"/>
    <property type="match status" value="1"/>
</dbReference>
<evidence type="ECO:0000259" key="5">
    <source>
        <dbReference type="Pfam" id="PF04542"/>
    </source>
</evidence>